<feature type="transmembrane region" description="Helical" evidence="5">
    <location>
        <begin position="205"/>
        <end position="222"/>
    </location>
</feature>
<evidence type="ECO:0000256" key="5">
    <source>
        <dbReference type="SAM" id="Phobius"/>
    </source>
</evidence>
<dbReference type="Proteomes" id="UP000199690">
    <property type="component" value="Unassembled WGS sequence"/>
</dbReference>
<sequence>MSLPDTSLSKPITVNQAALLVGLVVAVVAFQLNATMLNPAVEHMQNDLNTTTAAIAFSTALFFLSKAIFQVFMPRLSDMVGRRRILLVSLGVLAVGTVIAMLAPSVEWLYLGRAIQGACGPVFTIALLTLREAAATEKEYGTKLGLVIAINGGIAGVDVVLGGWMADHLGFRSIFAFTLVVTVLAIIATRLWVPESAPSKGGRMDWIGVALVSVVVVGLSWVVGGDPFNPFPSAWTAVYAVITVCAAVAFVVHQRRSAHPLIPAGQLGNRAIWAMPLTTILTLTGIMAVVNLLVPSFTQNPTAGWGMPATTVSLLFMAPYALIGWLVGPFAGRLAPRFGYNRMLQLGLLSSAFVLAALALFGLKNAWALGILVFVLGITYAGFTNVMLNGLGVLLSPKDAPGLLPGLNGASFGIGAGLSFTILGQTITRGSAVGSTSAAGYVTALWMAIGIVVLAFLVTLLLPKHPTEAEQGEARASS</sequence>
<evidence type="ECO:0000313" key="9">
    <source>
        <dbReference type="Proteomes" id="UP000199690"/>
    </source>
</evidence>
<feature type="transmembrane region" description="Helical" evidence="5">
    <location>
        <begin position="234"/>
        <end position="252"/>
    </location>
</feature>
<proteinExistence type="predicted"/>
<comment type="subcellular location">
    <subcellularLocation>
        <location evidence="1">Cell membrane</location>
        <topology evidence="1">Multi-pass membrane protein</topology>
    </subcellularLocation>
</comment>
<evidence type="ECO:0000256" key="1">
    <source>
        <dbReference type="ARBA" id="ARBA00004651"/>
    </source>
</evidence>
<evidence type="ECO:0000313" key="7">
    <source>
        <dbReference type="EMBL" id="SEF69418.1"/>
    </source>
</evidence>
<dbReference type="GO" id="GO:0005886">
    <property type="term" value="C:plasma membrane"/>
    <property type="evidence" value="ECO:0007669"/>
    <property type="project" value="UniProtKB-SubCell"/>
</dbReference>
<feature type="transmembrane region" description="Helical" evidence="5">
    <location>
        <begin position="272"/>
        <end position="294"/>
    </location>
</feature>
<feature type="transmembrane region" description="Helical" evidence="5">
    <location>
        <begin position="52"/>
        <end position="73"/>
    </location>
</feature>
<dbReference type="EMBL" id="FOME01000001">
    <property type="protein sequence ID" value="SFC77881.1"/>
    <property type="molecule type" value="Genomic_DNA"/>
</dbReference>
<keyword evidence="9" id="KW-1185">Reference proteome</keyword>
<dbReference type="SMR" id="A0A1H5U4T9"/>
<evidence type="ECO:0000256" key="3">
    <source>
        <dbReference type="ARBA" id="ARBA00022989"/>
    </source>
</evidence>
<dbReference type="InterPro" id="IPR036259">
    <property type="entry name" value="MFS_trans_sf"/>
</dbReference>
<feature type="transmembrane region" description="Helical" evidence="5">
    <location>
        <begin position="407"/>
        <end position="427"/>
    </location>
</feature>
<feature type="transmembrane region" description="Helical" evidence="5">
    <location>
        <begin position="142"/>
        <end position="165"/>
    </location>
</feature>
<name>A0A1H5U4T9_9PSEU</name>
<dbReference type="GO" id="GO:0022857">
    <property type="term" value="F:transmembrane transporter activity"/>
    <property type="evidence" value="ECO:0007669"/>
    <property type="project" value="InterPro"/>
</dbReference>
<feature type="transmembrane region" description="Helical" evidence="5">
    <location>
        <begin position="110"/>
        <end position="130"/>
    </location>
</feature>
<keyword evidence="2 5" id="KW-0812">Transmembrane</keyword>
<dbReference type="InterPro" id="IPR011701">
    <property type="entry name" value="MFS"/>
</dbReference>
<dbReference type="InterPro" id="IPR020846">
    <property type="entry name" value="MFS_dom"/>
</dbReference>
<evidence type="ECO:0000313" key="8">
    <source>
        <dbReference type="EMBL" id="SFC77881.1"/>
    </source>
</evidence>
<feature type="transmembrane region" description="Helical" evidence="5">
    <location>
        <begin position="439"/>
        <end position="462"/>
    </location>
</feature>
<dbReference type="AlphaFoldDB" id="A0A1H5U4T9"/>
<dbReference type="PANTHER" id="PTHR42718">
    <property type="entry name" value="MAJOR FACILITATOR SUPERFAMILY MULTIDRUG TRANSPORTER MFSC"/>
    <property type="match status" value="1"/>
</dbReference>
<dbReference type="Pfam" id="PF07690">
    <property type="entry name" value="MFS_1"/>
    <property type="match status" value="1"/>
</dbReference>
<feature type="transmembrane region" description="Helical" evidence="5">
    <location>
        <begin position="171"/>
        <end position="193"/>
    </location>
</feature>
<keyword evidence="3 5" id="KW-1133">Transmembrane helix</keyword>
<reference evidence="9 10" key="2">
    <citation type="submission" date="2016-10" db="EMBL/GenBank/DDBJ databases">
        <authorList>
            <person name="Varghese N."/>
            <person name="Submissions S."/>
        </authorList>
    </citation>
    <scope>NUCLEOTIDE SEQUENCE [LARGE SCALE GENOMIC DNA]</scope>
    <source>
        <strain evidence="10">ATCC 20501</strain>
        <strain evidence="8 9">CGMCC 4.3529</strain>
    </source>
</reference>
<organism evidence="7 10">
    <name type="scientific">Saccharopolyspora kobensis</name>
    <dbReference type="NCBI Taxonomy" id="146035"/>
    <lineage>
        <taxon>Bacteria</taxon>
        <taxon>Bacillati</taxon>
        <taxon>Actinomycetota</taxon>
        <taxon>Actinomycetes</taxon>
        <taxon>Pseudonocardiales</taxon>
        <taxon>Pseudonocardiaceae</taxon>
        <taxon>Saccharopolyspora</taxon>
    </lineage>
</organism>
<feature type="transmembrane region" description="Helical" evidence="5">
    <location>
        <begin position="369"/>
        <end position="395"/>
    </location>
</feature>
<dbReference type="Gene3D" id="1.20.1250.20">
    <property type="entry name" value="MFS general substrate transporter like domains"/>
    <property type="match status" value="1"/>
</dbReference>
<dbReference type="SUPFAM" id="SSF103473">
    <property type="entry name" value="MFS general substrate transporter"/>
    <property type="match status" value="1"/>
</dbReference>
<reference evidence="7" key="1">
    <citation type="submission" date="2016-10" db="EMBL/GenBank/DDBJ databases">
        <authorList>
            <person name="de Groot N.N."/>
        </authorList>
    </citation>
    <scope>NUCLEOTIDE SEQUENCE [LARGE SCALE GENOMIC DNA]</scope>
    <source>
        <strain evidence="7">ATCC 20501</strain>
    </source>
</reference>
<feature type="transmembrane region" description="Helical" evidence="5">
    <location>
        <begin position="12"/>
        <end position="32"/>
    </location>
</feature>
<dbReference type="RefSeq" id="WP_093347899.1">
    <property type="nucleotide sequence ID" value="NZ_FNVB01000002.1"/>
</dbReference>
<feature type="transmembrane region" description="Helical" evidence="5">
    <location>
        <begin position="314"/>
        <end position="332"/>
    </location>
</feature>
<dbReference type="Proteomes" id="UP000236729">
    <property type="component" value="Unassembled WGS sequence"/>
</dbReference>
<accession>A0A1I1LXN8</accession>
<gene>
    <name evidence="7" type="ORF">SAMN02982929_00400</name>
    <name evidence="8" type="ORF">SAMN05216506_1011670</name>
</gene>
<keyword evidence="4 5" id="KW-0472">Membrane</keyword>
<feature type="transmembrane region" description="Helical" evidence="5">
    <location>
        <begin position="85"/>
        <end position="104"/>
    </location>
</feature>
<dbReference type="Gene3D" id="1.20.1720.10">
    <property type="entry name" value="Multidrug resistance protein D"/>
    <property type="match status" value="1"/>
</dbReference>
<evidence type="ECO:0000256" key="2">
    <source>
        <dbReference type="ARBA" id="ARBA00022692"/>
    </source>
</evidence>
<feature type="domain" description="Major facilitator superfamily (MFS) profile" evidence="6">
    <location>
        <begin position="19"/>
        <end position="467"/>
    </location>
</feature>
<dbReference type="EMBL" id="FNVB01000002">
    <property type="protein sequence ID" value="SEF69418.1"/>
    <property type="molecule type" value="Genomic_DNA"/>
</dbReference>
<evidence type="ECO:0000259" key="6">
    <source>
        <dbReference type="PROSITE" id="PS50850"/>
    </source>
</evidence>
<evidence type="ECO:0000256" key="4">
    <source>
        <dbReference type="ARBA" id="ARBA00023136"/>
    </source>
</evidence>
<feature type="transmembrane region" description="Helical" evidence="5">
    <location>
        <begin position="344"/>
        <end position="363"/>
    </location>
</feature>
<dbReference type="PROSITE" id="PS50850">
    <property type="entry name" value="MFS"/>
    <property type="match status" value="1"/>
</dbReference>
<dbReference type="PANTHER" id="PTHR42718:SF35">
    <property type="entry name" value="BLL0718 PROTEIN"/>
    <property type="match status" value="1"/>
</dbReference>
<evidence type="ECO:0000313" key="10">
    <source>
        <dbReference type="Proteomes" id="UP000236729"/>
    </source>
</evidence>
<accession>A0A1H5U4T9</accession>
<protein>
    <submittedName>
        <fullName evidence="7">Major Facilitator Superfamily protein</fullName>
    </submittedName>
</protein>